<dbReference type="EMBL" id="JAGIOE010000001">
    <property type="protein sequence ID" value="MBP2374485.1"/>
    <property type="molecule type" value="Genomic_DNA"/>
</dbReference>
<reference evidence="1 2" key="1">
    <citation type="submission" date="2021-03" db="EMBL/GenBank/DDBJ databases">
        <title>Sequencing the genomes of 1000 actinobacteria strains.</title>
        <authorList>
            <person name="Klenk H.-P."/>
        </authorList>
    </citation>
    <scope>NUCLEOTIDE SEQUENCE [LARGE SCALE GENOMIC DNA]</scope>
    <source>
        <strain evidence="1 2">DSM 15454</strain>
    </source>
</reference>
<evidence type="ECO:0000313" key="1">
    <source>
        <dbReference type="EMBL" id="MBP2374485.1"/>
    </source>
</evidence>
<dbReference type="Gene3D" id="3.40.50.12580">
    <property type="match status" value="1"/>
</dbReference>
<name>A0ABS4WE93_9MICC</name>
<dbReference type="SUPFAM" id="SSF53756">
    <property type="entry name" value="UDP-Glycosyltransferase/glycogen phosphorylase"/>
    <property type="match status" value="1"/>
</dbReference>
<sequence length="409" mass="45797">MNPLKVANTLTSNVVHRINKRKSISAIKASPQVFTHLPAGTDRYQAALYFADPMVNAYQIRQWYEPLRRLSEFAPVVILVRNPETAIALLGESPLPIYYAPTIADIEEMLETQDIRAVFYVNQNIRNFQMMRFNDPAHVFISHGESEKAYMWSNQLKAYDYVFSAGQAARDRLAKNLLRYDAIERTRLIGRPQIDVEYPAPVVLNADYKTVLYAPTWEGDRPSMSYGSVTSHGTSMIKALVESGKYNVIFRPHPRSGINSHAYKAGLESIRVSFILNRKTGAPSYVYDESDSWGWQWACADICVTDISAVAYDWLATGKPIIVTTPKNENAAVSDSPALLKLPALSSQEASNAVALITELVAREDHDFIELVEHYFGETASGASMQRFITESLSVMGKQPSLDTDRVDA</sequence>
<accession>A0ABS4WE93</accession>
<evidence type="ECO:0008006" key="3">
    <source>
        <dbReference type="Google" id="ProtNLM"/>
    </source>
</evidence>
<gene>
    <name evidence="1" type="ORF">JOF46_002397</name>
</gene>
<dbReference type="Proteomes" id="UP000766570">
    <property type="component" value="Unassembled WGS sequence"/>
</dbReference>
<organism evidence="1 2">
    <name type="scientific">Paeniglutamicibacter psychrophenolicus</name>
    <dbReference type="NCBI Taxonomy" id="257454"/>
    <lineage>
        <taxon>Bacteria</taxon>
        <taxon>Bacillati</taxon>
        <taxon>Actinomycetota</taxon>
        <taxon>Actinomycetes</taxon>
        <taxon>Micrococcales</taxon>
        <taxon>Micrococcaceae</taxon>
        <taxon>Paeniglutamicibacter</taxon>
    </lineage>
</organism>
<protein>
    <recommendedName>
        <fullName evidence="3">CDP-glycerol--glycerophosphate glycerophosphotransferase</fullName>
    </recommendedName>
</protein>
<evidence type="ECO:0000313" key="2">
    <source>
        <dbReference type="Proteomes" id="UP000766570"/>
    </source>
</evidence>
<dbReference type="RefSeq" id="WP_209907498.1">
    <property type="nucleotide sequence ID" value="NZ_BAAAMI010000017.1"/>
</dbReference>
<dbReference type="InterPro" id="IPR043148">
    <property type="entry name" value="TagF_C"/>
</dbReference>
<dbReference type="Pfam" id="PF04464">
    <property type="entry name" value="Glyphos_transf"/>
    <property type="match status" value="1"/>
</dbReference>
<proteinExistence type="predicted"/>
<dbReference type="InterPro" id="IPR007554">
    <property type="entry name" value="Glycerophosphate_synth"/>
</dbReference>
<comment type="caution">
    <text evidence="1">The sequence shown here is derived from an EMBL/GenBank/DDBJ whole genome shotgun (WGS) entry which is preliminary data.</text>
</comment>
<keyword evidence="2" id="KW-1185">Reference proteome</keyword>